<feature type="compositionally biased region" description="Gly residues" evidence="2">
    <location>
        <begin position="212"/>
        <end position="223"/>
    </location>
</feature>
<name>A0ABX7Y2G2_9ACTN</name>
<evidence type="ECO:0000256" key="1">
    <source>
        <dbReference type="ARBA" id="ARBA00022553"/>
    </source>
</evidence>
<proteinExistence type="predicted"/>
<accession>A0ABX7Y2G2</accession>
<feature type="region of interest" description="Disordered" evidence="2">
    <location>
        <begin position="145"/>
        <end position="172"/>
    </location>
</feature>
<feature type="compositionally biased region" description="Pro residues" evidence="2">
    <location>
        <begin position="316"/>
        <end position="335"/>
    </location>
</feature>
<organism evidence="5 6">
    <name type="scientific">Arachnia rubra</name>
    <dbReference type="NCBI Taxonomy" id="1547448"/>
    <lineage>
        <taxon>Bacteria</taxon>
        <taxon>Bacillati</taxon>
        <taxon>Actinomycetota</taxon>
        <taxon>Actinomycetes</taxon>
        <taxon>Propionibacteriales</taxon>
        <taxon>Propionibacteriaceae</taxon>
        <taxon>Arachnia</taxon>
    </lineage>
</organism>
<feature type="compositionally biased region" description="Pro residues" evidence="2">
    <location>
        <begin position="242"/>
        <end position="251"/>
    </location>
</feature>
<evidence type="ECO:0000313" key="5">
    <source>
        <dbReference type="EMBL" id="QUC07355.1"/>
    </source>
</evidence>
<feature type="transmembrane region" description="Helical" evidence="3">
    <location>
        <begin position="54"/>
        <end position="79"/>
    </location>
</feature>
<feature type="region of interest" description="Disordered" evidence="2">
    <location>
        <begin position="366"/>
        <end position="388"/>
    </location>
</feature>
<keyword evidence="3" id="KW-1133">Transmembrane helix</keyword>
<dbReference type="SUPFAM" id="SSF49879">
    <property type="entry name" value="SMAD/FHA domain"/>
    <property type="match status" value="1"/>
</dbReference>
<protein>
    <submittedName>
        <fullName evidence="5">FHA domain-containing protein</fullName>
    </submittedName>
</protein>
<keyword evidence="1" id="KW-0597">Phosphoprotein</keyword>
<evidence type="ECO:0000256" key="3">
    <source>
        <dbReference type="SAM" id="Phobius"/>
    </source>
</evidence>
<dbReference type="RefSeq" id="WP_212321755.1">
    <property type="nucleotide sequence ID" value="NZ_CP072384.1"/>
</dbReference>
<reference evidence="5 6" key="1">
    <citation type="submission" date="2021-03" db="EMBL/GenBank/DDBJ databases">
        <title>Human Oral Microbial Genomes.</title>
        <authorList>
            <person name="Johnston C.D."/>
            <person name="Chen T."/>
            <person name="Dewhirst F.E."/>
        </authorList>
    </citation>
    <scope>NUCLEOTIDE SEQUENCE [LARGE SCALE GENOMIC DNA]</scope>
    <source>
        <strain evidence="5 6">DSMZ 100122</strain>
    </source>
</reference>
<dbReference type="InterPro" id="IPR008984">
    <property type="entry name" value="SMAD_FHA_dom_sf"/>
</dbReference>
<feature type="domain" description="FHA" evidence="4">
    <location>
        <begin position="428"/>
        <end position="487"/>
    </location>
</feature>
<evidence type="ECO:0000256" key="2">
    <source>
        <dbReference type="SAM" id="MobiDB-lite"/>
    </source>
</evidence>
<feature type="region of interest" description="Disordered" evidence="2">
    <location>
        <begin position="207"/>
        <end position="344"/>
    </location>
</feature>
<dbReference type="Gene3D" id="2.60.200.20">
    <property type="match status" value="1"/>
</dbReference>
<dbReference type="PROSITE" id="PS50006">
    <property type="entry name" value="FHA_DOMAIN"/>
    <property type="match status" value="1"/>
</dbReference>
<sequence length="516" mass="53879">MMPGQFGSAKARPVNIGRRVSGHLLLVLAFLVPTLLTMSGVVIRSELVTAILTVIGWLLCVAVFAFSVAAALLWSTTMGGRLLGYRFVDSRTNQANGSMVLVKVLVQGAVEVLTLFLVTISYYFTYRDGQHWLDRVFNLVPVESSPGDNSQVASEKDSLWQPPRDVYSTSAAGATSQRAASAFAPPAYGGPASREALSNQQTRIPQPVAAGMGAGSGQAGFGGQQYSSLSPSAAPSTGIPRPASPVYPPTADPITPAPGGFPVLPQPAVSGEPGQAGGQVQAQRGIPSGAPGAELSAGQQESPVRMPSPARAAEPVRPPSPFTPQPSPFSSPLSPPQASAFQAAGPWAATSGAPVFPPVSPVAPARATAVSPAEPQQEQEKPVPAARAVPSPRFLQEETLPDDAPGVPDVISEVVLDDGLRIKVDGPLVLGRNPLAPDAYPDARSVQVTDETMRLSKTHLVLIPEGGHVQVIDIGATNGVYIEIDRERTRIPVHEPQRLAPGTLVHFGGRTLRLVS</sequence>
<dbReference type="Pfam" id="PF00498">
    <property type="entry name" value="FHA"/>
    <property type="match status" value="1"/>
</dbReference>
<evidence type="ECO:0000259" key="4">
    <source>
        <dbReference type="PROSITE" id="PS50006"/>
    </source>
</evidence>
<dbReference type="Proteomes" id="UP000678513">
    <property type="component" value="Chromosome"/>
</dbReference>
<evidence type="ECO:0000313" key="6">
    <source>
        <dbReference type="Proteomes" id="UP000678513"/>
    </source>
</evidence>
<keyword evidence="3" id="KW-0812">Transmembrane</keyword>
<keyword evidence="6" id="KW-1185">Reference proteome</keyword>
<dbReference type="CDD" id="cd00060">
    <property type="entry name" value="FHA"/>
    <property type="match status" value="1"/>
</dbReference>
<dbReference type="InterPro" id="IPR000253">
    <property type="entry name" value="FHA_dom"/>
</dbReference>
<dbReference type="EMBL" id="CP072384">
    <property type="protein sequence ID" value="QUC07355.1"/>
    <property type="molecule type" value="Genomic_DNA"/>
</dbReference>
<keyword evidence="3" id="KW-0472">Membrane</keyword>
<feature type="transmembrane region" description="Helical" evidence="3">
    <location>
        <begin position="100"/>
        <end position="124"/>
    </location>
</feature>
<gene>
    <name evidence="5" type="ORF">J5A65_10460</name>
</gene>